<evidence type="ECO:0000259" key="5">
    <source>
        <dbReference type="PROSITE" id="PS51379"/>
    </source>
</evidence>
<keyword evidence="4" id="KW-0411">Iron-sulfur</keyword>
<dbReference type="EMBL" id="BAJS01000004">
    <property type="protein sequence ID" value="GAK36064.1"/>
    <property type="molecule type" value="Genomic_DNA"/>
</dbReference>
<comment type="caution">
    <text evidence="6">The sequence shown here is derived from an EMBL/GenBank/DDBJ whole genome shotgun (WGS) entry which is preliminary data.</text>
</comment>
<keyword evidence="7" id="KW-1185">Reference proteome</keyword>
<feature type="domain" description="4Fe-4S ferredoxin-type" evidence="5">
    <location>
        <begin position="109"/>
        <end position="132"/>
    </location>
</feature>
<dbReference type="InterPro" id="IPR017900">
    <property type="entry name" value="4Fe4S_Fe_S_CS"/>
</dbReference>
<dbReference type="PANTHER" id="PTHR24960:SF79">
    <property type="entry name" value="PHOTOSYSTEM I IRON-SULFUR CENTER"/>
    <property type="match status" value="1"/>
</dbReference>
<dbReference type="GO" id="GO:0046872">
    <property type="term" value="F:metal ion binding"/>
    <property type="evidence" value="ECO:0007669"/>
    <property type="project" value="UniProtKB-KW"/>
</dbReference>
<dbReference type="Pfam" id="PF00037">
    <property type="entry name" value="Fer4"/>
    <property type="match status" value="2"/>
</dbReference>
<evidence type="ECO:0000256" key="1">
    <source>
        <dbReference type="ARBA" id="ARBA00022485"/>
    </source>
</evidence>
<dbReference type="Gene3D" id="3.30.70.20">
    <property type="match status" value="1"/>
</dbReference>
<dbReference type="Proteomes" id="UP000027601">
    <property type="component" value="Unassembled WGS sequence"/>
</dbReference>
<evidence type="ECO:0000313" key="6">
    <source>
        <dbReference type="EMBL" id="GAK36064.1"/>
    </source>
</evidence>
<dbReference type="eggNOG" id="COG2768">
    <property type="taxonomic scope" value="Bacteria"/>
</dbReference>
<reference evidence="6 7" key="1">
    <citation type="journal article" date="2015" name="Microbes Environ.">
        <title>Distribution and evolution of nitrogen fixation genes in the phylum bacteroidetes.</title>
        <authorList>
            <person name="Inoue J."/>
            <person name="Oshima K."/>
            <person name="Suda W."/>
            <person name="Sakamoto M."/>
            <person name="Iino T."/>
            <person name="Noda S."/>
            <person name="Hongoh Y."/>
            <person name="Hattori M."/>
            <person name="Ohkuma M."/>
        </authorList>
    </citation>
    <scope>NUCLEOTIDE SEQUENCE [LARGE SCALE GENOMIC DNA]</scope>
    <source>
        <strain evidence="6 7">JCM 15093</strain>
    </source>
</reference>
<dbReference type="AlphaFoldDB" id="A0A069D7E0"/>
<keyword evidence="2" id="KW-0479">Metal-binding</keyword>
<dbReference type="STRING" id="1121097.GCA_000428125_00030"/>
<keyword evidence="1" id="KW-0004">4Fe-4S</keyword>
<feature type="domain" description="4Fe-4S ferredoxin-type" evidence="5">
    <location>
        <begin position="78"/>
        <end position="107"/>
    </location>
</feature>
<dbReference type="InterPro" id="IPR050157">
    <property type="entry name" value="PSI_iron-sulfur_center"/>
</dbReference>
<name>A0A069D7E0_9BACE</name>
<dbReference type="SUPFAM" id="SSF54862">
    <property type="entry name" value="4Fe-4S ferredoxins"/>
    <property type="match status" value="1"/>
</dbReference>
<dbReference type="GO" id="GO:0051539">
    <property type="term" value="F:4 iron, 4 sulfur cluster binding"/>
    <property type="evidence" value="ECO:0007669"/>
    <property type="project" value="UniProtKB-KW"/>
</dbReference>
<proteinExistence type="predicted"/>
<dbReference type="InterPro" id="IPR017896">
    <property type="entry name" value="4Fe4S_Fe-S-bd"/>
</dbReference>
<dbReference type="PANTHER" id="PTHR24960">
    <property type="entry name" value="PHOTOSYSTEM I IRON-SULFUR CENTER-RELATED"/>
    <property type="match status" value="1"/>
</dbReference>
<sequence length="132" mass="14029">MFRNLGAGRGRNQMNHVQSCVCPVCGYSVQHERGVPCRSLLCPKCNVPLVPDDLVEATILGSGYSKDSSVLPRRGVSAFPVVNKDLCTGCGTCVDICPKGAIDIIDGVAVIDNSKCKKCRLCIQACPMDAIS</sequence>
<keyword evidence="3" id="KW-0408">Iron</keyword>
<dbReference type="PROSITE" id="PS51379">
    <property type="entry name" value="4FE4S_FER_2"/>
    <property type="match status" value="2"/>
</dbReference>
<evidence type="ECO:0000256" key="4">
    <source>
        <dbReference type="ARBA" id="ARBA00023014"/>
    </source>
</evidence>
<evidence type="ECO:0000256" key="3">
    <source>
        <dbReference type="ARBA" id="ARBA00023004"/>
    </source>
</evidence>
<evidence type="ECO:0000313" key="7">
    <source>
        <dbReference type="Proteomes" id="UP000027601"/>
    </source>
</evidence>
<protein>
    <submittedName>
        <fullName evidence="6">Electron transport complex protein RnfB</fullName>
    </submittedName>
</protein>
<gene>
    <name evidence="6" type="ORF">JCM15093_1198</name>
</gene>
<organism evidence="6 7">
    <name type="scientific">Bacteroides graminisolvens DSM 19988 = JCM 15093</name>
    <dbReference type="NCBI Taxonomy" id="1121097"/>
    <lineage>
        <taxon>Bacteria</taxon>
        <taxon>Pseudomonadati</taxon>
        <taxon>Bacteroidota</taxon>
        <taxon>Bacteroidia</taxon>
        <taxon>Bacteroidales</taxon>
        <taxon>Bacteroidaceae</taxon>
        <taxon>Bacteroides</taxon>
    </lineage>
</organism>
<dbReference type="PROSITE" id="PS00198">
    <property type="entry name" value="4FE4S_FER_1"/>
    <property type="match status" value="2"/>
</dbReference>
<accession>A0A069D7E0</accession>
<evidence type="ECO:0000256" key="2">
    <source>
        <dbReference type="ARBA" id="ARBA00022723"/>
    </source>
</evidence>